<dbReference type="Gene3D" id="2.60.470.10">
    <property type="entry name" value="Acid-sensing ion channels like domains"/>
    <property type="match status" value="1"/>
</dbReference>
<comment type="similarity">
    <text evidence="11">Belongs to the amiloride-sensitive sodium channel (TC 1.A.6) family.</text>
</comment>
<dbReference type="EMBL" id="LSMT01000030">
    <property type="protein sequence ID" value="PFX31908.1"/>
    <property type="molecule type" value="Genomic_DNA"/>
</dbReference>
<dbReference type="InterPro" id="IPR001873">
    <property type="entry name" value="ENaC"/>
</dbReference>
<keyword evidence="7 11" id="KW-0406">Ion transport</keyword>
<evidence type="ECO:0000256" key="13">
    <source>
        <dbReference type="SAM" id="Phobius"/>
    </source>
</evidence>
<evidence type="ECO:0000256" key="4">
    <source>
        <dbReference type="ARBA" id="ARBA00022692"/>
    </source>
</evidence>
<evidence type="ECO:0000256" key="11">
    <source>
        <dbReference type="RuleBase" id="RU000679"/>
    </source>
</evidence>
<dbReference type="PRINTS" id="PR01078">
    <property type="entry name" value="AMINACHANNEL"/>
</dbReference>
<name>A0A2B4STJ8_STYPI</name>
<evidence type="ECO:0000256" key="6">
    <source>
        <dbReference type="ARBA" id="ARBA00023053"/>
    </source>
</evidence>
<protein>
    <submittedName>
        <fullName evidence="14">Acid-sensing ion channel 5</fullName>
    </submittedName>
</protein>
<evidence type="ECO:0000256" key="5">
    <source>
        <dbReference type="ARBA" id="ARBA00022989"/>
    </source>
</evidence>
<feature type="region of interest" description="Disordered" evidence="12">
    <location>
        <begin position="1"/>
        <end position="48"/>
    </location>
</feature>
<evidence type="ECO:0000313" key="15">
    <source>
        <dbReference type="Proteomes" id="UP000225706"/>
    </source>
</evidence>
<keyword evidence="3 11" id="KW-0894">Sodium channel</keyword>
<gene>
    <name evidence="14" type="primary">ASIC5</name>
    <name evidence="14" type="ORF">AWC38_SpisGene3264</name>
</gene>
<evidence type="ECO:0000256" key="8">
    <source>
        <dbReference type="ARBA" id="ARBA00023136"/>
    </source>
</evidence>
<comment type="subcellular location">
    <subcellularLocation>
        <location evidence="1">Membrane</location>
        <topology evidence="1">Multi-pass membrane protein</topology>
    </subcellularLocation>
</comment>
<keyword evidence="15" id="KW-1185">Reference proteome</keyword>
<reference evidence="15" key="1">
    <citation type="journal article" date="2017" name="bioRxiv">
        <title>Comparative analysis of the genomes of Stylophora pistillata and Acropora digitifera provides evidence for extensive differences between species of corals.</title>
        <authorList>
            <person name="Voolstra C.R."/>
            <person name="Li Y."/>
            <person name="Liew Y.J."/>
            <person name="Baumgarten S."/>
            <person name="Zoccola D."/>
            <person name="Flot J.-F."/>
            <person name="Tambutte S."/>
            <person name="Allemand D."/>
            <person name="Aranda M."/>
        </authorList>
    </citation>
    <scope>NUCLEOTIDE SEQUENCE [LARGE SCALE GENOMIC DNA]</scope>
</reference>
<sequence>MELEEKPAPILQHSWDRKPSDMKAMGDFPTDDQGKAGKNEKALNSSTDVDGSSVTIMRIQHPDTMVFPAVTLCPMTKFTKSKIFMTDDDAMFEPLGLDLPVCNATAHVRNGRPCGEALLCCCASHVQDIPMVLSNCTDEYKRELLEVIRKDKKSFDDKKFQEAYGPDLQRNLTCRFGSLDSRCSNEDFLPTVTELGLCFTFNSGQNGKEIRKVSRSDSAWELHVELDLHLDDHLAGFLSEGIFVIIHDQGVYINSADTVLVAPGSYVRINVKRKVYRNKKRPYETECTDSKRLAGFPKYDSDGCYEECLSNTTAKKCGCRLPSLVGSELISGTQCECPLACDVVKYETKTSAAAYPNPSLINYLKMKGVDKTDDYLRKNLIMLEVGYTSVSYEHFKQTAQYDSTALMGEIGGTLGLFLGCSAVTVIEFVDFAIYLCYIRNKKNS</sequence>
<dbReference type="OrthoDB" id="5987228at2759"/>
<keyword evidence="8 13" id="KW-0472">Membrane</keyword>
<dbReference type="Gene3D" id="1.10.287.770">
    <property type="entry name" value="YojJ-like"/>
    <property type="match status" value="1"/>
</dbReference>
<dbReference type="PANTHER" id="PTHR11690">
    <property type="entry name" value="AMILORIDE-SENSITIVE SODIUM CHANNEL-RELATED"/>
    <property type="match status" value="1"/>
</dbReference>
<keyword evidence="4 11" id="KW-0812">Transmembrane</keyword>
<keyword evidence="10 11" id="KW-0407">Ion channel</keyword>
<evidence type="ECO:0000256" key="1">
    <source>
        <dbReference type="ARBA" id="ARBA00004141"/>
    </source>
</evidence>
<keyword evidence="9 11" id="KW-0739">Sodium transport</keyword>
<keyword evidence="2 11" id="KW-0813">Transport</keyword>
<dbReference type="PANTHER" id="PTHR11690:SF296">
    <property type="entry name" value="DEGENERIN-LIKE PROTEIN DEL-10"/>
    <property type="match status" value="1"/>
</dbReference>
<evidence type="ECO:0000256" key="12">
    <source>
        <dbReference type="SAM" id="MobiDB-lite"/>
    </source>
</evidence>
<dbReference type="AlphaFoldDB" id="A0A2B4STJ8"/>
<evidence type="ECO:0000256" key="9">
    <source>
        <dbReference type="ARBA" id="ARBA00023201"/>
    </source>
</evidence>
<dbReference type="Pfam" id="PF00858">
    <property type="entry name" value="ASC"/>
    <property type="match status" value="1"/>
</dbReference>
<evidence type="ECO:0000256" key="7">
    <source>
        <dbReference type="ARBA" id="ARBA00023065"/>
    </source>
</evidence>
<organism evidence="14 15">
    <name type="scientific">Stylophora pistillata</name>
    <name type="common">Smooth cauliflower coral</name>
    <dbReference type="NCBI Taxonomy" id="50429"/>
    <lineage>
        <taxon>Eukaryota</taxon>
        <taxon>Metazoa</taxon>
        <taxon>Cnidaria</taxon>
        <taxon>Anthozoa</taxon>
        <taxon>Hexacorallia</taxon>
        <taxon>Scleractinia</taxon>
        <taxon>Astrocoeniina</taxon>
        <taxon>Pocilloporidae</taxon>
        <taxon>Stylophora</taxon>
    </lineage>
</organism>
<dbReference type="GO" id="GO:0015280">
    <property type="term" value="F:ligand-gated sodium channel activity"/>
    <property type="evidence" value="ECO:0007669"/>
    <property type="project" value="TreeGrafter"/>
</dbReference>
<evidence type="ECO:0000256" key="3">
    <source>
        <dbReference type="ARBA" id="ARBA00022461"/>
    </source>
</evidence>
<feature type="transmembrane region" description="Helical" evidence="13">
    <location>
        <begin position="414"/>
        <end position="437"/>
    </location>
</feature>
<feature type="compositionally biased region" description="Basic and acidic residues" evidence="12">
    <location>
        <begin position="32"/>
        <end position="41"/>
    </location>
</feature>
<keyword evidence="5 13" id="KW-1133">Transmembrane helix</keyword>
<proteinExistence type="inferred from homology"/>
<comment type="caution">
    <text evidence="14">The sequence shown here is derived from an EMBL/GenBank/DDBJ whole genome shotgun (WGS) entry which is preliminary data.</text>
</comment>
<evidence type="ECO:0000256" key="10">
    <source>
        <dbReference type="ARBA" id="ARBA00023303"/>
    </source>
</evidence>
<dbReference type="GO" id="GO:0005886">
    <property type="term" value="C:plasma membrane"/>
    <property type="evidence" value="ECO:0007669"/>
    <property type="project" value="TreeGrafter"/>
</dbReference>
<evidence type="ECO:0000313" key="14">
    <source>
        <dbReference type="EMBL" id="PFX31908.1"/>
    </source>
</evidence>
<keyword evidence="6" id="KW-0915">Sodium</keyword>
<evidence type="ECO:0000256" key="2">
    <source>
        <dbReference type="ARBA" id="ARBA00022448"/>
    </source>
</evidence>
<accession>A0A2B4STJ8</accession>
<dbReference type="Proteomes" id="UP000225706">
    <property type="component" value="Unassembled WGS sequence"/>
</dbReference>